<dbReference type="Gene3D" id="3.50.50.60">
    <property type="entry name" value="FAD/NAD(P)-binding domain"/>
    <property type="match status" value="1"/>
</dbReference>
<evidence type="ECO:0000256" key="2">
    <source>
        <dbReference type="ARBA" id="ARBA00022630"/>
    </source>
</evidence>
<dbReference type="Proteomes" id="UP001610335">
    <property type="component" value="Unassembled WGS sequence"/>
</dbReference>
<protein>
    <recommendedName>
        <fullName evidence="6">FAD-binding domain-containing protein</fullName>
    </recommendedName>
</protein>
<name>A0ABR4HU83_9EURO</name>
<dbReference type="PANTHER" id="PTHR47356">
    <property type="entry name" value="FAD-DEPENDENT MONOOXYGENASE ASQG-RELATED"/>
    <property type="match status" value="1"/>
</dbReference>
<evidence type="ECO:0000256" key="4">
    <source>
        <dbReference type="ARBA" id="ARBA00023002"/>
    </source>
</evidence>
<dbReference type="SUPFAM" id="SSF51905">
    <property type="entry name" value="FAD/NAD(P)-binding domain"/>
    <property type="match status" value="1"/>
</dbReference>
<keyword evidence="5" id="KW-0812">Transmembrane</keyword>
<dbReference type="PRINTS" id="PR00420">
    <property type="entry name" value="RNGMNOXGNASE"/>
</dbReference>
<evidence type="ECO:0000256" key="1">
    <source>
        <dbReference type="ARBA" id="ARBA00007992"/>
    </source>
</evidence>
<keyword evidence="4" id="KW-0560">Oxidoreductase</keyword>
<feature type="transmembrane region" description="Helical" evidence="5">
    <location>
        <begin position="12"/>
        <end position="28"/>
    </location>
</feature>
<comment type="similarity">
    <text evidence="1">Belongs to the paxM FAD-dependent monooxygenase family.</text>
</comment>
<dbReference type="PANTHER" id="PTHR47356:SF2">
    <property type="entry name" value="FAD-BINDING DOMAIN-CONTAINING PROTEIN-RELATED"/>
    <property type="match status" value="1"/>
</dbReference>
<proteinExistence type="inferred from homology"/>
<gene>
    <name evidence="7" type="ORF">BDW59DRAFT_151644</name>
</gene>
<evidence type="ECO:0000256" key="3">
    <source>
        <dbReference type="ARBA" id="ARBA00022827"/>
    </source>
</evidence>
<evidence type="ECO:0000313" key="8">
    <source>
        <dbReference type="Proteomes" id="UP001610335"/>
    </source>
</evidence>
<keyword evidence="8" id="KW-1185">Reference proteome</keyword>
<dbReference type="InterPro" id="IPR036188">
    <property type="entry name" value="FAD/NAD-bd_sf"/>
</dbReference>
<sequence length="449" mass="49946">MAPQPAMRPCRVIVVGGGVAGLALALMLEKNGVDYVLLEAYDEVVAQATAGICMVPNGLRILDQLGCYEDLMSHVQDAIDTMDFRGPNGELVASVKEMESISINRYGYPVIWVERPALLQAMYDQVSDKSKLLAKKRVSAVQHLVNAVQVETEDGSTYHGDFVIGADGTHSRVRQEMVRHATELGVGEDYDEDDKIPTTYASMLGVSELVPGIPRGYMSFGFNKQHSYIVGTGTGDRTYWLLTKNLGKTLYGAEAGSVTGADQERIAQEYGNELLTPEVRFSDLYQRRKRVIYTPVPEFVYQKWHLDRTIVLGEASYKMSPVLAQGANQAIESAAAMVNSLMAVLSHPIPGRISMDEIRTMFEEVQQVRQPRVQQMVQASHARQTADALETPEIEHVMLNQFHKQVPEIVWERWNASYRPAVSLKMMEIPARPRGVPYDDEAPHSTTGI</sequence>
<evidence type="ECO:0000313" key="7">
    <source>
        <dbReference type="EMBL" id="KAL2819036.1"/>
    </source>
</evidence>
<feature type="domain" description="FAD-binding" evidence="6">
    <location>
        <begin position="10"/>
        <end position="346"/>
    </location>
</feature>
<keyword evidence="2" id="KW-0285">Flavoprotein</keyword>
<keyword evidence="5" id="KW-0472">Membrane</keyword>
<dbReference type="EMBL" id="JBFXLS010000079">
    <property type="protein sequence ID" value="KAL2819036.1"/>
    <property type="molecule type" value="Genomic_DNA"/>
</dbReference>
<keyword evidence="3" id="KW-0274">FAD</keyword>
<dbReference type="InterPro" id="IPR002938">
    <property type="entry name" value="FAD-bd"/>
</dbReference>
<comment type="caution">
    <text evidence="7">The sequence shown here is derived from an EMBL/GenBank/DDBJ whole genome shotgun (WGS) entry which is preliminary data.</text>
</comment>
<organism evidence="7 8">
    <name type="scientific">Aspergillus cavernicola</name>
    <dbReference type="NCBI Taxonomy" id="176166"/>
    <lineage>
        <taxon>Eukaryota</taxon>
        <taxon>Fungi</taxon>
        <taxon>Dikarya</taxon>
        <taxon>Ascomycota</taxon>
        <taxon>Pezizomycotina</taxon>
        <taxon>Eurotiomycetes</taxon>
        <taxon>Eurotiomycetidae</taxon>
        <taxon>Eurotiales</taxon>
        <taxon>Aspergillaceae</taxon>
        <taxon>Aspergillus</taxon>
        <taxon>Aspergillus subgen. Nidulantes</taxon>
    </lineage>
</organism>
<dbReference type="Pfam" id="PF01494">
    <property type="entry name" value="FAD_binding_3"/>
    <property type="match status" value="1"/>
</dbReference>
<dbReference type="InterPro" id="IPR050562">
    <property type="entry name" value="FAD_mOase_fung"/>
</dbReference>
<keyword evidence="5" id="KW-1133">Transmembrane helix</keyword>
<accession>A0ABR4HU83</accession>
<evidence type="ECO:0000259" key="6">
    <source>
        <dbReference type="Pfam" id="PF01494"/>
    </source>
</evidence>
<reference evidence="7 8" key="1">
    <citation type="submission" date="2024-07" db="EMBL/GenBank/DDBJ databases">
        <title>Section-level genome sequencing and comparative genomics of Aspergillus sections Usti and Cavernicolus.</title>
        <authorList>
            <consortium name="Lawrence Berkeley National Laboratory"/>
            <person name="Nybo J.L."/>
            <person name="Vesth T.C."/>
            <person name="Theobald S."/>
            <person name="Frisvad J.C."/>
            <person name="Larsen T.O."/>
            <person name="Kjaerboelling I."/>
            <person name="Rothschild-Mancinelli K."/>
            <person name="Lyhne E.K."/>
            <person name="Kogle M.E."/>
            <person name="Barry K."/>
            <person name="Clum A."/>
            <person name="Na H."/>
            <person name="Ledsgaard L."/>
            <person name="Lin J."/>
            <person name="Lipzen A."/>
            <person name="Kuo A."/>
            <person name="Riley R."/>
            <person name="Mondo S."/>
            <person name="LaButti K."/>
            <person name="Haridas S."/>
            <person name="Pangalinan J."/>
            <person name="Salamov A.A."/>
            <person name="Simmons B.A."/>
            <person name="Magnuson J.K."/>
            <person name="Chen J."/>
            <person name="Drula E."/>
            <person name="Henrissat B."/>
            <person name="Wiebenga A."/>
            <person name="Lubbers R.J."/>
            <person name="Gomes A.C."/>
            <person name="Makela M.R."/>
            <person name="Stajich J."/>
            <person name="Grigoriev I.V."/>
            <person name="Mortensen U.H."/>
            <person name="De vries R.P."/>
            <person name="Baker S.E."/>
            <person name="Andersen M.R."/>
        </authorList>
    </citation>
    <scope>NUCLEOTIDE SEQUENCE [LARGE SCALE GENOMIC DNA]</scope>
    <source>
        <strain evidence="7 8">CBS 600.67</strain>
    </source>
</reference>
<evidence type="ECO:0000256" key="5">
    <source>
        <dbReference type="SAM" id="Phobius"/>
    </source>
</evidence>